<keyword evidence="2" id="KW-1185">Reference proteome</keyword>
<organism evidence="1 2">
    <name type="scientific">Kipferlia bialata</name>
    <dbReference type="NCBI Taxonomy" id="797122"/>
    <lineage>
        <taxon>Eukaryota</taxon>
        <taxon>Metamonada</taxon>
        <taxon>Carpediemonas-like organisms</taxon>
        <taxon>Kipferlia</taxon>
    </lineage>
</organism>
<sequence>MATLGALSLFSEALPVFTGLARVIQARDGMVERNSLVEASQQYQEMMHGREVRGKTREESHNWQAYRHAWSILHALYIVPKPDSPRVIA</sequence>
<accession>A0A9K3GKX8</accession>
<protein>
    <submittedName>
        <fullName evidence="1">Uncharacterized protein</fullName>
    </submittedName>
</protein>
<gene>
    <name evidence="1" type="ORF">KIPB_007744</name>
</gene>
<proteinExistence type="predicted"/>
<comment type="caution">
    <text evidence="1">The sequence shown here is derived from an EMBL/GenBank/DDBJ whole genome shotgun (WGS) entry which is preliminary data.</text>
</comment>
<dbReference type="EMBL" id="BDIP01002243">
    <property type="protein sequence ID" value="GIQ85980.1"/>
    <property type="molecule type" value="Genomic_DNA"/>
</dbReference>
<reference evidence="1 2" key="1">
    <citation type="journal article" date="2018" name="PLoS ONE">
        <title>The draft genome of Kipferlia bialata reveals reductive genome evolution in fornicate parasites.</title>
        <authorList>
            <person name="Tanifuji G."/>
            <person name="Takabayashi S."/>
            <person name="Kume K."/>
            <person name="Takagi M."/>
            <person name="Nakayama T."/>
            <person name="Kamikawa R."/>
            <person name="Inagaki Y."/>
            <person name="Hashimoto T."/>
        </authorList>
    </citation>
    <scope>NUCLEOTIDE SEQUENCE [LARGE SCALE GENOMIC DNA]</scope>
    <source>
        <strain evidence="1">NY0173</strain>
    </source>
</reference>
<dbReference type="AlphaFoldDB" id="A0A9K3GKX8"/>
<evidence type="ECO:0000313" key="2">
    <source>
        <dbReference type="Proteomes" id="UP000265618"/>
    </source>
</evidence>
<name>A0A9K3GKX8_9EUKA</name>
<dbReference type="Proteomes" id="UP000265618">
    <property type="component" value="Unassembled WGS sequence"/>
</dbReference>
<evidence type="ECO:0000313" key="1">
    <source>
        <dbReference type="EMBL" id="GIQ85980.1"/>
    </source>
</evidence>